<reference evidence="2" key="1">
    <citation type="submission" date="2023-05" db="EMBL/GenBank/DDBJ databases">
        <title>Nepenthes gracilis genome sequencing.</title>
        <authorList>
            <person name="Fukushima K."/>
        </authorList>
    </citation>
    <scope>NUCLEOTIDE SEQUENCE</scope>
    <source>
        <strain evidence="2">SING2019-196</strain>
    </source>
</reference>
<evidence type="ECO:0000256" key="1">
    <source>
        <dbReference type="SAM" id="MobiDB-lite"/>
    </source>
</evidence>
<dbReference type="Proteomes" id="UP001279734">
    <property type="component" value="Unassembled WGS sequence"/>
</dbReference>
<accession>A0AAD3XRF8</accession>
<organism evidence="2 3">
    <name type="scientific">Nepenthes gracilis</name>
    <name type="common">Slender pitcher plant</name>
    <dbReference type="NCBI Taxonomy" id="150966"/>
    <lineage>
        <taxon>Eukaryota</taxon>
        <taxon>Viridiplantae</taxon>
        <taxon>Streptophyta</taxon>
        <taxon>Embryophyta</taxon>
        <taxon>Tracheophyta</taxon>
        <taxon>Spermatophyta</taxon>
        <taxon>Magnoliopsida</taxon>
        <taxon>eudicotyledons</taxon>
        <taxon>Gunneridae</taxon>
        <taxon>Pentapetalae</taxon>
        <taxon>Caryophyllales</taxon>
        <taxon>Nepenthaceae</taxon>
        <taxon>Nepenthes</taxon>
    </lineage>
</organism>
<keyword evidence="3" id="KW-1185">Reference proteome</keyword>
<comment type="caution">
    <text evidence="2">The sequence shown here is derived from an EMBL/GenBank/DDBJ whole genome shotgun (WGS) entry which is preliminary data.</text>
</comment>
<protein>
    <submittedName>
        <fullName evidence="2">Uncharacterized protein</fullName>
    </submittedName>
</protein>
<dbReference type="EMBL" id="BSYO01000013">
    <property type="protein sequence ID" value="GMH13964.1"/>
    <property type="molecule type" value="Genomic_DNA"/>
</dbReference>
<proteinExistence type="predicted"/>
<gene>
    <name evidence="2" type="ORF">Nepgr_015805</name>
</gene>
<feature type="region of interest" description="Disordered" evidence="1">
    <location>
        <begin position="123"/>
        <end position="145"/>
    </location>
</feature>
<sequence>MPIQKSNQPLRTLQEDQIAEFPSQLYQQIHNIEAEAFQHPHWQQNSHSKDHRKLARPEKFNTHSKNNNIRIAAVTASTQNHQASCPYTRNSRCQPYAVELQYKMGSHQHRQLTITVSIHPWKQQQPIDQLNPMRQTPQQPNTMPK</sequence>
<feature type="region of interest" description="Disordered" evidence="1">
    <location>
        <begin position="41"/>
        <end position="65"/>
    </location>
</feature>
<dbReference type="AlphaFoldDB" id="A0AAD3XRF8"/>
<name>A0AAD3XRF8_NEPGR</name>
<evidence type="ECO:0000313" key="3">
    <source>
        <dbReference type="Proteomes" id="UP001279734"/>
    </source>
</evidence>
<evidence type="ECO:0000313" key="2">
    <source>
        <dbReference type="EMBL" id="GMH13964.1"/>
    </source>
</evidence>